<protein>
    <submittedName>
        <fullName evidence="2">Uncharacterized protein</fullName>
    </submittedName>
</protein>
<sequence length="115" mass="12922">MLTTTFAGRNSLHDLWVRNRQYVGKEPAWEAEIRKGGTFNNSMFEELTDPESIAKLVSRVPDQNESASRDSGLVKTAIMATTRESWLADDRFTIVLDSMDCGHEVGEAELDEQPC</sequence>
<dbReference type="SUPFAM" id="SSF55154">
    <property type="entry name" value="CYTH-like phosphatases"/>
    <property type="match status" value="1"/>
</dbReference>
<evidence type="ECO:0000313" key="1">
    <source>
        <dbReference type="Proteomes" id="UP000504637"/>
    </source>
</evidence>
<dbReference type="Gene3D" id="2.40.320.10">
    <property type="entry name" value="Hypothetical Protein Pfu-838710-001"/>
    <property type="match status" value="1"/>
</dbReference>
<keyword evidence="1" id="KW-1185">Reference proteome</keyword>
<reference evidence="2" key="3">
    <citation type="submission" date="2025-08" db="UniProtKB">
        <authorList>
            <consortium name="RefSeq"/>
        </authorList>
    </citation>
    <scope>IDENTIFICATION</scope>
    <source>
        <strain evidence="2">CBS 342.82</strain>
    </source>
</reference>
<dbReference type="InterPro" id="IPR033469">
    <property type="entry name" value="CYTH-like_dom_sf"/>
</dbReference>
<proteinExistence type="predicted"/>
<dbReference type="GeneID" id="54363285"/>
<gene>
    <name evidence="2" type="ORF">K489DRAFT_382900</name>
</gene>
<name>A0A6J3LWK2_9PEZI</name>
<dbReference type="RefSeq" id="XP_033457181.1">
    <property type="nucleotide sequence ID" value="XM_033605485.1"/>
</dbReference>
<reference evidence="2" key="2">
    <citation type="submission" date="2020-04" db="EMBL/GenBank/DDBJ databases">
        <authorList>
            <consortium name="NCBI Genome Project"/>
        </authorList>
    </citation>
    <scope>NUCLEOTIDE SEQUENCE</scope>
    <source>
        <strain evidence="2">CBS 342.82</strain>
    </source>
</reference>
<organism evidence="2">
    <name type="scientific">Dissoconium aciculare CBS 342.82</name>
    <dbReference type="NCBI Taxonomy" id="1314786"/>
    <lineage>
        <taxon>Eukaryota</taxon>
        <taxon>Fungi</taxon>
        <taxon>Dikarya</taxon>
        <taxon>Ascomycota</taxon>
        <taxon>Pezizomycotina</taxon>
        <taxon>Dothideomycetes</taxon>
        <taxon>Dothideomycetidae</taxon>
        <taxon>Mycosphaerellales</taxon>
        <taxon>Dissoconiaceae</taxon>
        <taxon>Dissoconium</taxon>
    </lineage>
</organism>
<reference evidence="2" key="1">
    <citation type="submission" date="2020-01" db="EMBL/GenBank/DDBJ databases">
        <authorList>
            <consortium name="DOE Joint Genome Institute"/>
            <person name="Haridas S."/>
            <person name="Albert R."/>
            <person name="Binder M."/>
            <person name="Bloem J."/>
            <person name="Labutti K."/>
            <person name="Salamov A."/>
            <person name="Andreopoulos B."/>
            <person name="Baker S.E."/>
            <person name="Barry K."/>
            <person name="Bills G."/>
            <person name="Bluhm B.H."/>
            <person name="Cannon C."/>
            <person name="Castanera R."/>
            <person name="Culley D.E."/>
            <person name="Daum C."/>
            <person name="Ezra D."/>
            <person name="Gonzalez J.B."/>
            <person name="Henrissat B."/>
            <person name="Kuo A."/>
            <person name="Liang C."/>
            <person name="Lipzen A."/>
            <person name="Lutzoni F."/>
            <person name="Magnuson J."/>
            <person name="Mondo S."/>
            <person name="Nolan M."/>
            <person name="Ohm R."/>
            <person name="Pangilinan J."/>
            <person name="Park H.-J."/>
            <person name="Ramirez L."/>
            <person name="Alfaro M."/>
            <person name="Sun H."/>
            <person name="Tritt A."/>
            <person name="Yoshinaga Y."/>
            <person name="Zwiers L.-H."/>
            <person name="Turgeon B.G."/>
            <person name="Goodwin S.B."/>
            <person name="Spatafora J.W."/>
            <person name="Crous P.W."/>
            <person name="Grigoriev I.V."/>
        </authorList>
    </citation>
    <scope>NUCLEOTIDE SEQUENCE</scope>
    <source>
        <strain evidence="2">CBS 342.82</strain>
    </source>
</reference>
<dbReference type="AlphaFoldDB" id="A0A6J3LWK2"/>
<accession>A0A6J3LWK2</accession>
<dbReference type="OrthoDB" id="442176at2759"/>
<dbReference type="Proteomes" id="UP000504637">
    <property type="component" value="Unplaced"/>
</dbReference>
<evidence type="ECO:0000313" key="2">
    <source>
        <dbReference type="RefSeq" id="XP_033457181.1"/>
    </source>
</evidence>